<dbReference type="Pfam" id="PF13474">
    <property type="entry name" value="SnoaL_3"/>
    <property type="match status" value="1"/>
</dbReference>
<dbReference type="PANTHER" id="PTHR30543">
    <property type="entry name" value="CHROMATE REDUCTASE"/>
    <property type="match status" value="1"/>
</dbReference>
<dbReference type="InterPro" id="IPR050712">
    <property type="entry name" value="NAD(P)H-dep_reductase"/>
</dbReference>
<sequence length="321" mass="35376">MIRIGIILGSTRPGRRGEQVASWVEERAGLRGDAEFELIDLLDHPLPHLDELPGEYRHEHTRAWAATIARCDGFVVVTPEYNHSAPAVLKNALDFLRAEWRDKAIGFVSYGGVGGTRAVEQLRLICGALEMADVTSQVSLSLVTEFEDYTVFKPGEYNVAALDKTLDQVVAWSTALAALRAGPQEAELRQHIGKIVEGIKAKDLEALRRLYSADVVSFDVQPPLQHVGVDAKLKNWAHAFTFFEDVTYEVRDLTLTVDGSVAFGHCFGRLAATKDGVVMGGMWVRATFCFRKIDGQWLITHDQVSVPFDITTGAGVADLEP</sequence>
<dbReference type="InterPro" id="IPR037401">
    <property type="entry name" value="SnoaL-like"/>
</dbReference>
<dbReference type="OrthoDB" id="9812295at2"/>
<dbReference type="STRING" id="589385.SAMN05421504_101195"/>
<evidence type="ECO:0000313" key="4">
    <source>
        <dbReference type="Proteomes" id="UP000199515"/>
    </source>
</evidence>
<dbReference type="Gene3D" id="3.40.50.360">
    <property type="match status" value="1"/>
</dbReference>
<dbReference type="GO" id="GO:0005829">
    <property type="term" value="C:cytosol"/>
    <property type="evidence" value="ECO:0007669"/>
    <property type="project" value="TreeGrafter"/>
</dbReference>
<dbReference type="GO" id="GO:0016491">
    <property type="term" value="F:oxidoreductase activity"/>
    <property type="evidence" value="ECO:0007669"/>
    <property type="project" value="InterPro"/>
</dbReference>
<dbReference type="AlphaFoldDB" id="A0A1H2SE08"/>
<accession>A0A1H2SE08</accession>
<dbReference type="PANTHER" id="PTHR30543:SF21">
    <property type="entry name" value="NAD(P)H-DEPENDENT FMN REDUCTASE LOT6"/>
    <property type="match status" value="1"/>
</dbReference>
<dbReference type="Gene3D" id="3.10.450.50">
    <property type="match status" value="1"/>
</dbReference>
<dbReference type="Pfam" id="PF03358">
    <property type="entry name" value="FMN_red"/>
    <property type="match status" value="1"/>
</dbReference>
<dbReference type="InterPro" id="IPR029039">
    <property type="entry name" value="Flavoprotein-like_sf"/>
</dbReference>
<dbReference type="EMBL" id="FNON01000001">
    <property type="protein sequence ID" value="SDW29886.1"/>
    <property type="molecule type" value="Genomic_DNA"/>
</dbReference>
<dbReference type="Proteomes" id="UP000199515">
    <property type="component" value="Unassembled WGS sequence"/>
</dbReference>
<dbReference type="GO" id="GO:0010181">
    <property type="term" value="F:FMN binding"/>
    <property type="evidence" value="ECO:0007669"/>
    <property type="project" value="TreeGrafter"/>
</dbReference>
<feature type="domain" description="SnoaL-like" evidence="2">
    <location>
        <begin position="192"/>
        <end position="308"/>
    </location>
</feature>
<organism evidence="3 4">
    <name type="scientific">Amycolatopsis xylanica</name>
    <dbReference type="NCBI Taxonomy" id="589385"/>
    <lineage>
        <taxon>Bacteria</taxon>
        <taxon>Bacillati</taxon>
        <taxon>Actinomycetota</taxon>
        <taxon>Actinomycetes</taxon>
        <taxon>Pseudonocardiales</taxon>
        <taxon>Pseudonocardiaceae</taxon>
        <taxon>Amycolatopsis</taxon>
    </lineage>
</organism>
<name>A0A1H2SE08_9PSEU</name>
<dbReference type="SUPFAM" id="SSF52218">
    <property type="entry name" value="Flavoproteins"/>
    <property type="match status" value="1"/>
</dbReference>
<dbReference type="SUPFAM" id="SSF54427">
    <property type="entry name" value="NTF2-like"/>
    <property type="match status" value="1"/>
</dbReference>
<protein>
    <submittedName>
        <fullName evidence="3">NAD(P)H-dependent FMN reductase</fullName>
    </submittedName>
</protein>
<keyword evidence="4" id="KW-1185">Reference proteome</keyword>
<proteinExistence type="predicted"/>
<dbReference type="InterPro" id="IPR005025">
    <property type="entry name" value="FMN_Rdtase-like_dom"/>
</dbReference>
<feature type="domain" description="NADPH-dependent FMN reductase-like" evidence="1">
    <location>
        <begin position="3"/>
        <end position="141"/>
    </location>
</feature>
<reference evidence="3 4" key="1">
    <citation type="submission" date="2016-10" db="EMBL/GenBank/DDBJ databases">
        <authorList>
            <person name="de Groot N.N."/>
        </authorList>
    </citation>
    <scope>NUCLEOTIDE SEQUENCE [LARGE SCALE GENOMIC DNA]</scope>
    <source>
        <strain evidence="3 4">CPCC 202699</strain>
    </source>
</reference>
<dbReference type="RefSeq" id="WP_091285367.1">
    <property type="nucleotide sequence ID" value="NZ_FNON01000001.1"/>
</dbReference>
<evidence type="ECO:0000259" key="2">
    <source>
        <dbReference type="Pfam" id="PF13474"/>
    </source>
</evidence>
<gene>
    <name evidence="3" type="ORF">SAMN05421504_101195</name>
</gene>
<evidence type="ECO:0000313" key="3">
    <source>
        <dbReference type="EMBL" id="SDW29886.1"/>
    </source>
</evidence>
<evidence type="ECO:0000259" key="1">
    <source>
        <dbReference type="Pfam" id="PF03358"/>
    </source>
</evidence>
<dbReference type="InterPro" id="IPR032710">
    <property type="entry name" value="NTF2-like_dom_sf"/>
</dbReference>